<name>A0A1T4LGW1_9GAMM</name>
<proteinExistence type="predicted"/>
<dbReference type="InterPro" id="IPR050469">
    <property type="entry name" value="Diguanylate_Cyclase"/>
</dbReference>
<dbReference type="STRING" id="1122188.SAMN02745674_00011"/>
<evidence type="ECO:0000313" key="8">
    <source>
        <dbReference type="Proteomes" id="UP000190061"/>
    </source>
</evidence>
<dbReference type="AlphaFoldDB" id="A0A1T4LGW1"/>
<feature type="region of interest" description="Disordered" evidence="4">
    <location>
        <begin position="1"/>
        <end position="31"/>
    </location>
</feature>
<sequence>MSTYSAVMSDGTPDPGRDHPAPEPPDAMEAPSPPGGVARLLQLFLGGDRRIRIRVGQWLVTVPVYLGGAAVLAMGATYEAFSAGLFGAWCGYVAVVLAGVYAALRSGWSARFEDASLTAAQIVFGIVAVDWAYAIVGPARSVALYPLLMAFIYGAFSLHWRTIAALTGFALASLLATIIGLNIVGNGAVWSFEDPGFRLDLINAAMVAILLPMLSLGSMRLSSLRLKLRAERSALAGALLEVQRLATHDELTGLANRRDMQHRLDVELARCERFGHPFSIAVIDLDHFKRINDAHGHAGGDEVLRTFAGAASRTLRATDVLGRWGGEEFLLLMPGTGAAAARCSVERVLSKVLALPESEGPAVSFSAGVVEYRPGETIDQVVARADEAMYQAKRAGRGQVIQS</sequence>
<dbReference type="CDD" id="cd01949">
    <property type="entry name" value="GGDEF"/>
    <property type="match status" value="1"/>
</dbReference>
<dbReference type="InterPro" id="IPR029787">
    <property type="entry name" value="Nucleotide_cyclase"/>
</dbReference>
<dbReference type="GO" id="GO:0052621">
    <property type="term" value="F:diguanylate cyclase activity"/>
    <property type="evidence" value="ECO:0007669"/>
    <property type="project" value="UniProtKB-EC"/>
</dbReference>
<feature type="transmembrane region" description="Helical" evidence="5">
    <location>
        <begin position="58"/>
        <end position="78"/>
    </location>
</feature>
<dbReference type="EC" id="2.7.7.65" evidence="2"/>
<dbReference type="SMART" id="SM00267">
    <property type="entry name" value="GGDEF"/>
    <property type="match status" value="1"/>
</dbReference>
<evidence type="ECO:0000313" key="7">
    <source>
        <dbReference type="EMBL" id="SJZ53943.1"/>
    </source>
</evidence>
<feature type="transmembrane region" description="Helical" evidence="5">
    <location>
        <begin position="84"/>
        <end position="104"/>
    </location>
</feature>
<keyword evidence="8" id="KW-1185">Reference proteome</keyword>
<dbReference type="RefSeq" id="WP_143814064.1">
    <property type="nucleotide sequence ID" value="NZ_FUXP01000001.1"/>
</dbReference>
<dbReference type="EMBL" id="FUXP01000001">
    <property type="protein sequence ID" value="SJZ53943.1"/>
    <property type="molecule type" value="Genomic_DNA"/>
</dbReference>
<dbReference type="InterPro" id="IPR000160">
    <property type="entry name" value="GGDEF_dom"/>
</dbReference>
<dbReference type="PANTHER" id="PTHR45138:SF9">
    <property type="entry name" value="DIGUANYLATE CYCLASE DGCM-RELATED"/>
    <property type="match status" value="1"/>
</dbReference>
<reference evidence="7 8" key="1">
    <citation type="submission" date="2017-02" db="EMBL/GenBank/DDBJ databases">
        <authorList>
            <person name="Peterson S.W."/>
        </authorList>
    </citation>
    <scope>NUCLEOTIDE SEQUENCE [LARGE SCALE GENOMIC DNA]</scope>
    <source>
        <strain evidence="7 8">DSM 21749</strain>
    </source>
</reference>
<dbReference type="FunFam" id="3.30.70.270:FF:000001">
    <property type="entry name" value="Diguanylate cyclase domain protein"/>
    <property type="match status" value="1"/>
</dbReference>
<accession>A0A1T4LGW1</accession>
<organism evidence="7 8">
    <name type="scientific">Lysobacter spongiicola DSM 21749</name>
    <dbReference type="NCBI Taxonomy" id="1122188"/>
    <lineage>
        <taxon>Bacteria</taxon>
        <taxon>Pseudomonadati</taxon>
        <taxon>Pseudomonadota</taxon>
        <taxon>Gammaproteobacteria</taxon>
        <taxon>Lysobacterales</taxon>
        <taxon>Lysobacteraceae</taxon>
        <taxon>Novilysobacter</taxon>
    </lineage>
</organism>
<evidence type="ECO:0000259" key="6">
    <source>
        <dbReference type="PROSITE" id="PS50887"/>
    </source>
</evidence>
<dbReference type="NCBIfam" id="TIGR00254">
    <property type="entry name" value="GGDEF"/>
    <property type="match status" value="1"/>
</dbReference>
<gene>
    <name evidence="7" type="ORF">SAMN02745674_00011</name>
</gene>
<dbReference type="Pfam" id="PF00990">
    <property type="entry name" value="GGDEF"/>
    <property type="match status" value="1"/>
</dbReference>
<comment type="catalytic activity">
    <reaction evidence="3">
        <text>2 GTP = 3',3'-c-di-GMP + 2 diphosphate</text>
        <dbReference type="Rhea" id="RHEA:24898"/>
        <dbReference type="ChEBI" id="CHEBI:33019"/>
        <dbReference type="ChEBI" id="CHEBI:37565"/>
        <dbReference type="ChEBI" id="CHEBI:58805"/>
        <dbReference type="EC" id="2.7.7.65"/>
    </reaction>
</comment>
<dbReference type="OrthoDB" id="9803824at2"/>
<dbReference type="Gene3D" id="3.30.70.270">
    <property type="match status" value="1"/>
</dbReference>
<evidence type="ECO:0000256" key="5">
    <source>
        <dbReference type="SAM" id="Phobius"/>
    </source>
</evidence>
<dbReference type="PROSITE" id="PS50887">
    <property type="entry name" value="GGDEF"/>
    <property type="match status" value="1"/>
</dbReference>
<dbReference type="GO" id="GO:0043709">
    <property type="term" value="P:cell adhesion involved in single-species biofilm formation"/>
    <property type="evidence" value="ECO:0007669"/>
    <property type="project" value="TreeGrafter"/>
</dbReference>
<protein>
    <recommendedName>
        <fullName evidence="2">diguanylate cyclase</fullName>
        <ecNumber evidence="2">2.7.7.65</ecNumber>
    </recommendedName>
</protein>
<feature type="transmembrane region" description="Helical" evidence="5">
    <location>
        <begin position="167"/>
        <end position="189"/>
    </location>
</feature>
<feature type="transmembrane region" description="Helical" evidence="5">
    <location>
        <begin position="142"/>
        <end position="160"/>
    </location>
</feature>
<dbReference type="InterPro" id="IPR043128">
    <property type="entry name" value="Rev_trsase/Diguanyl_cyclase"/>
</dbReference>
<dbReference type="PANTHER" id="PTHR45138">
    <property type="entry name" value="REGULATORY COMPONENTS OF SENSORY TRANSDUCTION SYSTEM"/>
    <property type="match status" value="1"/>
</dbReference>
<dbReference type="SUPFAM" id="SSF55073">
    <property type="entry name" value="Nucleotide cyclase"/>
    <property type="match status" value="1"/>
</dbReference>
<evidence type="ECO:0000256" key="2">
    <source>
        <dbReference type="ARBA" id="ARBA00012528"/>
    </source>
</evidence>
<keyword evidence="5" id="KW-0812">Transmembrane</keyword>
<dbReference type="GO" id="GO:0005886">
    <property type="term" value="C:plasma membrane"/>
    <property type="evidence" value="ECO:0007669"/>
    <property type="project" value="TreeGrafter"/>
</dbReference>
<feature type="domain" description="GGDEF" evidence="6">
    <location>
        <begin position="276"/>
        <end position="403"/>
    </location>
</feature>
<evidence type="ECO:0000256" key="3">
    <source>
        <dbReference type="ARBA" id="ARBA00034247"/>
    </source>
</evidence>
<dbReference type="GO" id="GO:1902201">
    <property type="term" value="P:negative regulation of bacterial-type flagellum-dependent cell motility"/>
    <property type="evidence" value="ECO:0007669"/>
    <property type="project" value="TreeGrafter"/>
</dbReference>
<dbReference type="Proteomes" id="UP000190061">
    <property type="component" value="Unassembled WGS sequence"/>
</dbReference>
<keyword evidence="5" id="KW-1133">Transmembrane helix</keyword>
<comment type="cofactor">
    <cofactor evidence="1">
        <name>Mg(2+)</name>
        <dbReference type="ChEBI" id="CHEBI:18420"/>
    </cofactor>
</comment>
<evidence type="ECO:0000256" key="1">
    <source>
        <dbReference type="ARBA" id="ARBA00001946"/>
    </source>
</evidence>
<feature type="transmembrane region" description="Helical" evidence="5">
    <location>
        <begin position="201"/>
        <end position="219"/>
    </location>
</feature>
<evidence type="ECO:0000256" key="4">
    <source>
        <dbReference type="SAM" id="MobiDB-lite"/>
    </source>
</evidence>
<keyword evidence="5" id="KW-0472">Membrane</keyword>
<feature type="transmembrane region" description="Helical" evidence="5">
    <location>
        <begin position="116"/>
        <end position="136"/>
    </location>
</feature>